<keyword evidence="3" id="KW-1185">Reference proteome</keyword>
<keyword evidence="1" id="KW-0812">Transmembrane</keyword>
<proteinExistence type="predicted"/>
<feature type="transmembrane region" description="Helical" evidence="1">
    <location>
        <begin position="31"/>
        <end position="50"/>
    </location>
</feature>
<accession>A0A559KBH2</accession>
<name>A0A559KBH2_9BACL</name>
<evidence type="ECO:0000313" key="3">
    <source>
        <dbReference type="Proteomes" id="UP000317036"/>
    </source>
</evidence>
<organism evidence="2 3">
    <name type="scientific">Paenibacillus cremeus</name>
    <dbReference type="NCBI Taxonomy" id="2163881"/>
    <lineage>
        <taxon>Bacteria</taxon>
        <taxon>Bacillati</taxon>
        <taxon>Bacillota</taxon>
        <taxon>Bacilli</taxon>
        <taxon>Bacillales</taxon>
        <taxon>Paenibacillaceae</taxon>
        <taxon>Paenibacillus</taxon>
    </lineage>
</organism>
<gene>
    <name evidence="2" type="ORF">FPZ49_13680</name>
</gene>
<sequence>MMLAAYFGGPVSALAELAVVYIGRFLKEGAIGYVQMAIGITAALGTGLFYRYCRG</sequence>
<keyword evidence="1" id="KW-0472">Membrane</keyword>
<keyword evidence="1" id="KW-1133">Transmembrane helix</keyword>
<dbReference type="EMBL" id="VNJI01000014">
    <property type="protein sequence ID" value="TVY09484.1"/>
    <property type="molecule type" value="Genomic_DNA"/>
</dbReference>
<evidence type="ECO:0000256" key="1">
    <source>
        <dbReference type="SAM" id="Phobius"/>
    </source>
</evidence>
<dbReference type="Proteomes" id="UP000317036">
    <property type="component" value="Unassembled WGS sequence"/>
</dbReference>
<comment type="caution">
    <text evidence="2">The sequence shown here is derived from an EMBL/GenBank/DDBJ whole genome shotgun (WGS) entry which is preliminary data.</text>
</comment>
<evidence type="ECO:0000313" key="2">
    <source>
        <dbReference type="EMBL" id="TVY09484.1"/>
    </source>
</evidence>
<dbReference type="AlphaFoldDB" id="A0A559KBH2"/>
<protein>
    <submittedName>
        <fullName evidence="2">Uncharacterized protein</fullName>
    </submittedName>
</protein>
<reference evidence="2 3" key="1">
    <citation type="submission" date="2019-07" db="EMBL/GenBank/DDBJ databases">
        <authorList>
            <person name="Kim J."/>
        </authorList>
    </citation>
    <scope>NUCLEOTIDE SEQUENCE [LARGE SCALE GENOMIC DNA]</scope>
    <source>
        <strain evidence="2 3">JC52</strain>
    </source>
</reference>